<dbReference type="AlphaFoldDB" id="A0A6J4KN94"/>
<protein>
    <submittedName>
        <fullName evidence="2">Uncharacterized protein</fullName>
    </submittedName>
</protein>
<reference evidence="2" key="1">
    <citation type="submission" date="2020-02" db="EMBL/GenBank/DDBJ databases">
        <authorList>
            <person name="Meier V. D."/>
        </authorList>
    </citation>
    <scope>NUCLEOTIDE SEQUENCE</scope>
    <source>
        <strain evidence="2">AVDCRST_MAG71</strain>
    </source>
</reference>
<name>A0A6J4KN94_9GAMM</name>
<dbReference type="EMBL" id="CADCUA010000196">
    <property type="protein sequence ID" value="CAA9310567.1"/>
    <property type="molecule type" value="Genomic_DNA"/>
</dbReference>
<organism evidence="2">
    <name type="scientific">uncultured Lysobacter sp</name>
    <dbReference type="NCBI Taxonomy" id="271060"/>
    <lineage>
        <taxon>Bacteria</taxon>
        <taxon>Pseudomonadati</taxon>
        <taxon>Pseudomonadota</taxon>
        <taxon>Gammaproteobacteria</taxon>
        <taxon>Lysobacterales</taxon>
        <taxon>Lysobacteraceae</taxon>
        <taxon>Lysobacter</taxon>
        <taxon>environmental samples</taxon>
    </lineage>
</organism>
<evidence type="ECO:0000256" key="1">
    <source>
        <dbReference type="SAM" id="MobiDB-lite"/>
    </source>
</evidence>
<feature type="region of interest" description="Disordered" evidence="1">
    <location>
        <begin position="126"/>
        <end position="150"/>
    </location>
</feature>
<evidence type="ECO:0000313" key="2">
    <source>
        <dbReference type="EMBL" id="CAA9310567.1"/>
    </source>
</evidence>
<gene>
    <name evidence="2" type="ORF">AVDCRST_MAG71-732</name>
</gene>
<feature type="non-terminal residue" evidence="2">
    <location>
        <position position="1"/>
    </location>
</feature>
<sequence length="181" mass="19829">ERTDAPRGIASARRLDGRGCRLRGAAACEPGLGLGQRGCEADRSFIARSRRSGYGPGSNLARQNAVRPGCTCEIRSPDERSAAAGARARSRAAARHHAIRRYRARRRRRQLHDRCRLRGQGRRQLLRLPAGLRQREEPPGSEGRAGAMRGERHVVGVRVPGHQWLPMRQGPVPGCGGRAAL</sequence>
<proteinExistence type="predicted"/>
<accession>A0A6J4KN94</accession>
<feature type="non-terminal residue" evidence="2">
    <location>
        <position position="181"/>
    </location>
</feature>